<accession>A0ABP9SDQ7</accession>
<gene>
    <name evidence="2" type="ORF">GCM10025772_25420</name>
</gene>
<protein>
    <recommendedName>
        <fullName evidence="4">PepSY domain-containing protein</fullName>
    </recommendedName>
</protein>
<proteinExistence type="predicted"/>
<evidence type="ECO:0000313" key="2">
    <source>
        <dbReference type="EMBL" id="GAA5193788.1"/>
    </source>
</evidence>
<dbReference type="Proteomes" id="UP001501600">
    <property type="component" value="Unassembled WGS sequence"/>
</dbReference>
<dbReference type="EMBL" id="BAABLF010000027">
    <property type="protein sequence ID" value="GAA5193788.1"/>
    <property type="molecule type" value="Genomic_DNA"/>
</dbReference>
<keyword evidence="3" id="KW-1185">Reference proteome</keyword>
<name>A0ABP9SDQ7_9GAMM</name>
<keyword evidence="1" id="KW-0812">Transmembrane</keyword>
<comment type="caution">
    <text evidence="2">The sequence shown here is derived from an EMBL/GenBank/DDBJ whole genome shotgun (WGS) entry which is preliminary data.</text>
</comment>
<keyword evidence="1" id="KW-0472">Membrane</keyword>
<feature type="transmembrane region" description="Helical" evidence="1">
    <location>
        <begin position="187"/>
        <end position="208"/>
    </location>
</feature>
<reference evidence="3" key="1">
    <citation type="journal article" date="2019" name="Int. J. Syst. Evol. Microbiol.">
        <title>The Global Catalogue of Microorganisms (GCM) 10K type strain sequencing project: providing services to taxonomists for standard genome sequencing and annotation.</title>
        <authorList>
            <consortium name="The Broad Institute Genomics Platform"/>
            <consortium name="The Broad Institute Genome Sequencing Center for Infectious Disease"/>
            <person name="Wu L."/>
            <person name="Ma J."/>
        </authorList>
    </citation>
    <scope>NUCLEOTIDE SEQUENCE [LARGE SCALE GENOMIC DNA]</scope>
    <source>
        <strain evidence="3">JCM 18720</strain>
    </source>
</reference>
<evidence type="ECO:0000256" key="1">
    <source>
        <dbReference type="SAM" id="Phobius"/>
    </source>
</evidence>
<organism evidence="2 3">
    <name type="scientific">Ferrimonas gelatinilytica</name>
    <dbReference type="NCBI Taxonomy" id="1255257"/>
    <lineage>
        <taxon>Bacteria</taxon>
        <taxon>Pseudomonadati</taxon>
        <taxon>Pseudomonadota</taxon>
        <taxon>Gammaproteobacteria</taxon>
        <taxon>Alteromonadales</taxon>
        <taxon>Ferrimonadaceae</taxon>
        <taxon>Ferrimonas</taxon>
    </lineage>
</organism>
<keyword evidence="1" id="KW-1133">Transmembrane helix</keyword>
<sequence>MLIVGAQLALWAISGAYFAFMDIDFIHGDSLIKREESYLKGDKSRFPIGSLYSRYPGTESVRLQLVAGQEVYRIIQHGETRLIHPVSGQPLPPIEREQAIAIAQYHYAGAGPVSHASLLTDVAPSELSPRHLPSWRVDFDDFGNTSLYLSADEGALVAKRHDFWRWFDIFWYIHIMDYDDGANINNWLLRIAALLAMLGASTGLILTWRRFVPGKETSQ</sequence>
<evidence type="ECO:0000313" key="3">
    <source>
        <dbReference type="Proteomes" id="UP001501600"/>
    </source>
</evidence>
<evidence type="ECO:0008006" key="4">
    <source>
        <dbReference type="Google" id="ProtNLM"/>
    </source>
</evidence>